<feature type="region of interest" description="Disordered" evidence="1">
    <location>
        <begin position="396"/>
        <end position="431"/>
    </location>
</feature>
<evidence type="ECO:0000313" key="4">
    <source>
        <dbReference type="Proteomes" id="UP000675781"/>
    </source>
</evidence>
<name>A0A941EXL3_9ACTN</name>
<feature type="transmembrane region" description="Helical" evidence="2">
    <location>
        <begin position="136"/>
        <end position="157"/>
    </location>
</feature>
<evidence type="ECO:0000313" key="3">
    <source>
        <dbReference type="EMBL" id="MBR7838851.1"/>
    </source>
</evidence>
<feature type="transmembrane region" description="Helical" evidence="2">
    <location>
        <begin position="375"/>
        <end position="391"/>
    </location>
</feature>
<keyword evidence="2" id="KW-0812">Transmembrane</keyword>
<dbReference type="RefSeq" id="WP_212533301.1">
    <property type="nucleotide sequence ID" value="NZ_JAGSOG010000339.1"/>
</dbReference>
<feature type="transmembrane region" description="Helical" evidence="2">
    <location>
        <begin position="347"/>
        <end position="369"/>
    </location>
</feature>
<protein>
    <submittedName>
        <fullName evidence="3">Uncharacterized protein</fullName>
    </submittedName>
</protein>
<feature type="compositionally biased region" description="Pro residues" evidence="1">
    <location>
        <begin position="405"/>
        <end position="418"/>
    </location>
</feature>
<dbReference type="Proteomes" id="UP000675781">
    <property type="component" value="Unassembled WGS sequence"/>
</dbReference>
<feature type="transmembrane region" description="Helical" evidence="2">
    <location>
        <begin position="261"/>
        <end position="282"/>
    </location>
</feature>
<keyword evidence="2" id="KW-0472">Membrane</keyword>
<feature type="transmembrane region" description="Helical" evidence="2">
    <location>
        <begin position="234"/>
        <end position="249"/>
    </location>
</feature>
<gene>
    <name evidence="3" type="ORF">KDL01_36630</name>
</gene>
<comment type="caution">
    <text evidence="3">The sequence shown here is derived from an EMBL/GenBank/DDBJ whole genome shotgun (WGS) entry which is preliminary data.</text>
</comment>
<keyword evidence="4" id="KW-1185">Reference proteome</keyword>
<organism evidence="3 4">
    <name type="scientific">Actinospica durhamensis</name>
    <dbReference type="NCBI Taxonomy" id="1508375"/>
    <lineage>
        <taxon>Bacteria</taxon>
        <taxon>Bacillati</taxon>
        <taxon>Actinomycetota</taxon>
        <taxon>Actinomycetes</taxon>
        <taxon>Catenulisporales</taxon>
        <taxon>Actinospicaceae</taxon>
        <taxon>Actinospica</taxon>
    </lineage>
</organism>
<feature type="transmembrane region" description="Helical" evidence="2">
    <location>
        <begin position="164"/>
        <end position="184"/>
    </location>
</feature>
<evidence type="ECO:0000256" key="1">
    <source>
        <dbReference type="SAM" id="MobiDB-lite"/>
    </source>
</evidence>
<keyword evidence="2" id="KW-1133">Transmembrane helix</keyword>
<dbReference type="AlphaFoldDB" id="A0A941EXL3"/>
<feature type="transmembrane region" description="Helical" evidence="2">
    <location>
        <begin position="317"/>
        <end position="340"/>
    </location>
</feature>
<proteinExistence type="predicted"/>
<sequence length="431" mass="45674">MATRDLPRRVFACVLLIAEIFTALQALDYRQDVPSNDTYQYAKQTLRILGESRRDAVHDATVMYCQDSGNDASAIAALDTGAGAGTADYASAFDACMYTYRDGLSPSSPRYLAIFTSRPGYPLLAAPLADAFGLRFGLWAAALLCTLFASLLVLALLRTVGCGWWAAVAGQGLYLAAPTGYWGSRMLTDGPSLATILLMLLGAVWMVRGRIRAGAAVLAVGLATGFVVRYSSEQLAALLLAVGALLYWWRARDGRSAGIRLLAIAAGAGFVLTELLSTLLGWPGLTESMQDTFTKHFARPDVSDPVLRLIKSDVHLWVYYPVYEPTALLVAVGAVLLAVVVVRREAVYGALVVAVAATGLGAVVAHPVASQADRLMVAVWLLLALGLPPLFDRTRTRPSAGADPVPEPAELPASPPSSKPLTAATLGEGAH</sequence>
<feature type="transmembrane region" description="Helical" evidence="2">
    <location>
        <begin position="190"/>
        <end position="206"/>
    </location>
</feature>
<reference evidence="3" key="1">
    <citation type="submission" date="2021-04" db="EMBL/GenBank/DDBJ databases">
        <title>Genome based classification of Actinospica acidithermotolerans sp. nov., an actinobacterium isolated from an Indonesian hot spring.</title>
        <authorList>
            <person name="Kusuma A.B."/>
            <person name="Putra K.E."/>
            <person name="Nafisah S."/>
            <person name="Loh J."/>
            <person name="Nouioui I."/>
            <person name="Goodfellow M."/>
        </authorList>
    </citation>
    <scope>NUCLEOTIDE SEQUENCE</scope>
    <source>
        <strain evidence="3">CSCA 57</strain>
    </source>
</reference>
<accession>A0A941EXL3</accession>
<evidence type="ECO:0000256" key="2">
    <source>
        <dbReference type="SAM" id="Phobius"/>
    </source>
</evidence>
<dbReference type="EMBL" id="JAGSOG010000339">
    <property type="protein sequence ID" value="MBR7838851.1"/>
    <property type="molecule type" value="Genomic_DNA"/>
</dbReference>